<dbReference type="InterPro" id="IPR006626">
    <property type="entry name" value="PbH1"/>
</dbReference>
<keyword evidence="4" id="KW-1185">Reference proteome</keyword>
<dbReference type="InterPro" id="IPR011050">
    <property type="entry name" value="Pectin_lyase_fold/virulence"/>
</dbReference>
<protein>
    <submittedName>
        <fullName evidence="3">Right-handed parallel beta-helix repeat-containing protein</fullName>
    </submittedName>
</protein>
<dbReference type="SMART" id="SM00710">
    <property type="entry name" value="PbH1"/>
    <property type="match status" value="8"/>
</dbReference>
<reference evidence="3 4" key="1">
    <citation type="submission" date="2019-08" db="EMBL/GenBank/DDBJ databases">
        <title>In-depth cultivation of the pig gut microbiome towards novel bacterial diversity and tailored functional studies.</title>
        <authorList>
            <person name="Wylensek D."/>
            <person name="Hitch T.C.A."/>
            <person name="Clavel T."/>
        </authorList>
    </citation>
    <scope>NUCLEOTIDE SEQUENCE [LARGE SCALE GENOMIC DNA]</scope>
    <source>
        <strain evidence="3 4">BBE-744-WT-12</strain>
    </source>
</reference>
<dbReference type="Pfam" id="PF13229">
    <property type="entry name" value="Beta_helix"/>
    <property type="match status" value="1"/>
</dbReference>
<dbReference type="AlphaFoldDB" id="A0A844G0B8"/>
<sequence>MEIAGGSMRKKSFWRLCLPAACLMAAALRADVLPELHPHAVRAAADGTFTIDSASLPGGWSRLYADLPGKLEPGKRYTATAQIDLKELGDDSRLLFLIRPAAAPDHTADIVSREYSRPGEYRFKAEFTVPGNIRDYTFQIHVRNKVKAVLSDVRVVAGNPDDVRIDAAAGNTGDFVLPPLPTGSPEFKINLPVPSGKVIDAAAFGVSESNDDNTAQLNAAIRAAAEQEADLRLSPGKYFFRSDRPVSFSGLKNFQFDGGGSILVFHKKHNSLLTIDRCRTVAFRNFSIDWDWDAAPLASYVRLVNAHPEGAYIDFEFIDYKEFPVKKIRVADIDSVDPETMSVGVEGGVNRYYEFSPGQKSPESEWLGPNLLRFHVRTPELAADWLDRAARRELFRMRHYVYDMIGVDMHDNTHLTLENVNVYSAPAHAFGVGGHQSYWQFLNTNVIRPPYAPRRPITCSADHLHISQSNGYFKMIGCDFSFGGDDCLNVHDCSGFALRRDDHTLKPCMQDWYFQLFKAGDRIELRNDDFSPTGYIAELRSNNGTEFIFDRPLPQPTGQGFVMFNHSYDSSNVIIRNNKFHNNRARALLLLGRNITVENNEFFHQQQAAVEISTGFTTDAWSEGYGVDNVVVRNNTFSGQNGLEASTGGRVRDFWIGGYNRWDPLDSTYPILTNILIEGNRFENPTGLALYAANARNVIFRGNTILAPRTKQRNLPYRGSIYAWNASNVFILDNVFIRSSGAKTYFIEYDSSNSSGIFVRRNRVITPN</sequence>
<dbReference type="Gene3D" id="2.160.20.10">
    <property type="entry name" value="Single-stranded right-handed beta-helix, Pectin lyase-like"/>
    <property type="match status" value="1"/>
</dbReference>
<feature type="signal peptide" evidence="1">
    <location>
        <begin position="1"/>
        <end position="30"/>
    </location>
</feature>
<name>A0A844G0B8_9BACT</name>
<dbReference type="InterPro" id="IPR039448">
    <property type="entry name" value="Beta_helix"/>
</dbReference>
<dbReference type="SUPFAM" id="SSF51126">
    <property type="entry name" value="Pectin lyase-like"/>
    <property type="match status" value="2"/>
</dbReference>
<evidence type="ECO:0000259" key="2">
    <source>
        <dbReference type="Pfam" id="PF13229"/>
    </source>
</evidence>
<accession>A0A844G0B8</accession>
<feature type="chain" id="PRO_5032596181" evidence="1">
    <location>
        <begin position="31"/>
        <end position="768"/>
    </location>
</feature>
<evidence type="ECO:0000313" key="4">
    <source>
        <dbReference type="Proteomes" id="UP000435649"/>
    </source>
</evidence>
<dbReference type="EMBL" id="VUNS01000002">
    <property type="protein sequence ID" value="MST96111.1"/>
    <property type="molecule type" value="Genomic_DNA"/>
</dbReference>
<evidence type="ECO:0000313" key="3">
    <source>
        <dbReference type="EMBL" id="MST96111.1"/>
    </source>
</evidence>
<dbReference type="Proteomes" id="UP000435649">
    <property type="component" value="Unassembled WGS sequence"/>
</dbReference>
<keyword evidence="1" id="KW-0732">Signal</keyword>
<organism evidence="3 4">
    <name type="scientific">Victivallis lenta</name>
    <dbReference type="NCBI Taxonomy" id="2606640"/>
    <lineage>
        <taxon>Bacteria</taxon>
        <taxon>Pseudomonadati</taxon>
        <taxon>Lentisphaerota</taxon>
        <taxon>Lentisphaeria</taxon>
        <taxon>Victivallales</taxon>
        <taxon>Victivallaceae</taxon>
        <taxon>Victivallis</taxon>
    </lineage>
</organism>
<gene>
    <name evidence="3" type="ORF">FYJ85_03510</name>
</gene>
<feature type="domain" description="Right handed beta helix" evidence="2">
    <location>
        <begin position="568"/>
        <end position="643"/>
    </location>
</feature>
<proteinExistence type="predicted"/>
<evidence type="ECO:0000256" key="1">
    <source>
        <dbReference type="SAM" id="SignalP"/>
    </source>
</evidence>
<comment type="caution">
    <text evidence="3">The sequence shown here is derived from an EMBL/GenBank/DDBJ whole genome shotgun (WGS) entry which is preliminary data.</text>
</comment>
<dbReference type="InterPro" id="IPR012334">
    <property type="entry name" value="Pectin_lyas_fold"/>
</dbReference>